<organism evidence="1 2">
    <name type="scientific">Phytophthora rubi</name>
    <dbReference type="NCBI Taxonomy" id="129364"/>
    <lineage>
        <taxon>Eukaryota</taxon>
        <taxon>Sar</taxon>
        <taxon>Stramenopiles</taxon>
        <taxon>Oomycota</taxon>
        <taxon>Peronosporomycetes</taxon>
        <taxon>Peronosporales</taxon>
        <taxon>Peronosporaceae</taxon>
        <taxon>Phytophthora</taxon>
    </lineage>
</organism>
<keyword evidence="2" id="KW-1185">Reference proteome</keyword>
<gene>
    <name evidence="1" type="ORF">PR003_g10516</name>
</gene>
<reference evidence="1 2" key="1">
    <citation type="submission" date="2018-08" db="EMBL/GenBank/DDBJ databases">
        <title>Genomic investigation of the strawberry pathogen Phytophthora fragariae indicates pathogenicity is determined by transcriptional variation in three key races.</title>
        <authorList>
            <person name="Adams T.M."/>
            <person name="Armitage A.D."/>
            <person name="Sobczyk M.K."/>
            <person name="Bates H.J."/>
            <person name="Dunwell J.M."/>
            <person name="Nellist C.F."/>
            <person name="Harrison R.J."/>
        </authorList>
    </citation>
    <scope>NUCLEOTIDE SEQUENCE [LARGE SCALE GENOMIC DNA]</scope>
    <source>
        <strain evidence="1 2">SCRP333</strain>
    </source>
</reference>
<dbReference type="AlphaFoldDB" id="A0A6A4F5F5"/>
<dbReference type="Proteomes" id="UP000434957">
    <property type="component" value="Unassembled WGS sequence"/>
</dbReference>
<dbReference type="EMBL" id="QXFT01000577">
    <property type="protein sequence ID" value="KAE9340370.1"/>
    <property type="molecule type" value="Genomic_DNA"/>
</dbReference>
<evidence type="ECO:0000313" key="2">
    <source>
        <dbReference type="Proteomes" id="UP000434957"/>
    </source>
</evidence>
<accession>A0A6A4F5F5</accession>
<protein>
    <submittedName>
        <fullName evidence="1">Uncharacterized protein</fullName>
    </submittedName>
</protein>
<evidence type="ECO:0000313" key="1">
    <source>
        <dbReference type="EMBL" id="KAE9340370.1"/>
    </source>
</evidence>
<sequence>MKMPILFIVRGKVGGRIEASEFDDYPDDHFYTVQENALMDATSSLRSC</sequence>
<name>A0A6A4F5F5_9STRA</name>
<proteinExistence type="predicted"/>
<comment type="caution">
    <text evidence="1">The sequence shown here is derived from an EMBL/GenBank/DDBJ whole genome shotgun (WGS) entry which is preliminary data.</text>
</comment>